<protein>
    <submittedName>
        <fullName evidence="1">Uncharacterized protein</fullName>
    </submittedName>
</protein>
<gene>
    <name evidence="1" type="ORF">TNCT_60181</name>
</gene>
<proteinExistence type="predicted"/>
<reference evidence="1" key="1">
    <citation type="submission" date="2020-07" db="EMBL/GenBank/DDBJ databases">
        <title>Multicomponent nature underlies the extraordinary mechanical properties of spider dragline silk.</title>
        <authorList>
            <person name="Kono N."/>
            <person name="Nakamura H."/>
            <person name="Mori M."/>
            <person name="Yoshida Y."/>
            <person name="Ohtoshi R."/>
            <person name="Malay A.D."/>
            <person name="Moran D.A.P."/>
            <person name="Tomita M."/>
            <person name="Numata K."/>
            <person name="Arakawa K."/>
        </authorList>
    </citation>
    <scope>NUCLEOTIDE SEQUENCE</scope>
</reference>
<dbReference type="Proteomes" id="UP000887116">
    <property type="component" value="Unassembled WGS sequence"/>
</dbReference>
<evidence type="ECO:0000313" key="1">
    <source>
        <dbReference type="EMBL" id="GFR27483.1"/>
    </source>
</evidence>
<organism evidence="1 2">
    <name type="scientific">Trichonephila clavata</name>
    <name type="common">Joro spider</name>
    <name type="synonym">Nephila clavata</name>
    <dbReference type="NCBI Taxonomy" id="2740835"/>
    <lineage>
        <taxon>Eukaryota</taxon>
        <taxon>Metazoa</taxon>
        <taxon>Ecdysozoa</taxon>
        <taxon>Arthropoda</taxon>
        <taxon>Chelicerata</taxon>
        <taxon>Arachnida</taxon>
        <taxon>Araneae</taxon>
        <taxon>Araneomorphae</taxon>
        <taxon>Entelegynae</taxon>
        <taxon>Araneoidea</taxon>
        <taxon>Nephilidae</taxon>
        <taxon>Trichonephila</taxon>
    </lineage>
</organism>
<evidence type="ECO:0000313" key="2">
    <source>
        <dbReference type="Proteomes" id="UP000887116"/>
    </source>
</evidence>
<accession>A0A8X6HQ35</accession>
<keyword evidence="2" id="KW-1185">Reference proteome</keyword>
<comment type="caution">
    <text evidence="1">The sequence shown here is derived from an EMBL/GenBank/DDBJ whole genome shotgun (WGS) entry which is preliminary data.</text>
</comment>
<dbReference type="EMBL" id="BMAO01008917">
    <property type="protein sequence ID" value="GFR27483.1"/>
    <property type="molecule type" value="Genomic_DNA"/>
</dbReference>
<sequence length="75" mass="8371">MPSNKPSCKKIRYALPPIEVARKMCSCNKSCPNFWTQRMFLRRCAVPCGTSMTGQIPMAEFTSTHTSTQPLDNGS</sequence>
<dbReference type="AlphaFoldDB" id="A0A8X6HQ35"/>
<name>A0A8X6HQ35_TRICU</name>